<dbReference type="PATRIC" id="fig|742737.3.peg.3659"/>
<sequence length="137" mass="14651">MDTGINKKDYANPLGNQVLSLVDLVDAQLDICFSEEVLHPLMSMAEIFNVRKIYITGCGDSIAAAGAMAGVLLAYTGVFHCEAVEPMEFARFMKLEDVGSGEPDSPLVIAISAGGGTARIREILKKGQRDGGRLPCF</sequence>
<dbReference type="RefSeq" id="WP_006781671.1">
    <property type="nucleotide sequence ID" value="NZ_JH379028.1"/>
</dbReference>
<dbReference type="Gene3D" id="3.40.50.10490">
    <property type="entry name" value="Glucose-6-phosphate isomerase like protein, domain 1"/>
    <property type="match status" value="1"/>
</dbReference>
<evidence type="ECO:0000313" key="1">
    <source>
        <dbReference type="EMBL" id="EHI58222.1"/>
    </source>
</evidence>
<reference evidence="1 2" key="1">
    <citation type="submission" date="2011-08" db="EMBL/GenBank/DDBJ databases">
        <title>The Genome Sequence of Clostridium hathewayi WAL-18680.</title>
        <authorList>
            <consortium name="The Broad Institute Genome Sequencing Platform"/>
            <person name="Earl A."/>
            <person name="Ward D."/>
            <person name="Feldgarden M."/>
            <person name="Gevers D."/>
            <person name="Finegold S.M."/>
            <person name="Summanen P.H."/>
            <person name="Molitoris D.R."/>
            <person name="Song M."/>
            <person name="Daigneault M."/>
            <person name="Allen-Vercoe E."/>
            <person name="Young S.K."/>
            <person name="Zeng Q."/>
            <person name="Gargeya S."/>
            <person name="Fitzgerald M."/>
            <person name="Haas B."/>
            <person name="Abouelleil A."/>
            <person name="Alvarado L."/>
            <person name="Arachchi H.M."/>
            <person name="Berlin A."/>
            <person name="Brown A."/>
            <person name="Chapman S.B."/>
            <person name="Chen Z."/>
            <person name="Dunbar C."/>
            <person name="Freedman E."/>
            <person name="Gearin G."/>
            <person name="Gellesch M."/>
            <person name="Goldberg J."/>
            <person name="Griggs A."/>
            <person name="Gujja S."/>
            <person name="Heiman D."/>
            <person name="Howarth C."/>
            <person name="Larson L."/>
            <person name="Lui A."/>
            <person name="MacDonald P.J.P."/>
            <person name="Montmayeur A."/>
            <person name="Murphy C."/>
            <person name="Neiman D."/>
            <person name="Pearson M."/>
            <person name="Priest M."/>
            <person name="Roberts A."/>
            <person name="Saif S."/>
            <person name="Shea T."/>
            <person name="Shenoy N."/>
            <person name="Sisk P."/>
            <person name="Stolte C."/>
            <person name="Sykes S."/>
            <person name="Wortman J."/>
            <person name="Nusbaum C."/>
            <person name="Birren B."/>
        </authorList>
    </citation>
    <scope>NUCLEOTIDE SEQUENCE [LARGE SCALE GENOMIC DNA]</scope>
    <source>
        <strain evidence="1 2">WAL-18680</strain>
    </source>
</reference>
<dbReference type="Proteomes" id="UP000005384">
    <property type="component" value="Unassembled WGS sequence"/>
</dbReference>
<gene>
    <name evidence="1" type="ORF">HMPREF9473_03680</name>
</gene>
<comment type="caution">
    <text evidence="1">The sequence shown here is derived from an EMBL/GenBank/DDBJ whole genome shotgun (WGS) entry which is preliminary data.</text>
</comment>
<protein>
    <recommendedName>
        <fullName evidence="3">SIS domain-containing protein</fullName>
    </recommendedName>
</protein>
<dbReference type="GO" id="GO:0097367">
    <property type="term" value="F:carbohydrate derivative binding"/>
    <property type="evidence" value="ECO:0007669"/>
    <property type="project" value="InterPro"/>
</dbReference>
<evidence type="ECO:0000313" key="2">
    <source>
        <dbReference type="Proteomes" id="UP000005384"/>
    </source>
</evidence>
<proteinExistence type="predicted"/>
<evidence type="ECO:0008006" key="3">
    <source>
        <dbReference type="Google" id="ProtNLM"/>
    </source>
</evidence>
<dbReference type="HOGENOM" id="CLU_1862444_0_0_9"/>
<organism evidence="1 2">
    <name type="scientific">Hungatella hathewayi WAL-18680</name>
    <dbReference type="NCBI Taxonomy" id="742737"/>
    <lineage>
        <taxon>Bacteria</taxon>
        <taxon>Bacillati</taxon>
        <taxon>Bacillota</taxon>
        <taxon>Clostridia</taxon>
        <taxon>Lachnospirales</taxon>
        <taxon>Lachnospiraceae</taxon>
        <taxon>Hungatella</taxon>
    </lineage>
</organism>
<dbReference type="AlphaFoldDB" id="G5IJK2"/>
<accession>G5IJK2</accession>
<keyword evidence="2" id="KW-1185">Reference proteome</keyword>
<dbReference type="SUPFAM" id="SSF53697">
    <property type="entry name" value="SIS domain"/>
    <property type="match status" value="1"/>
</dbReference>
<name>G5IJK2_9FIRM</name>
<dbReference type="GO" id="GO:1901135">
    <property type="term" value="P:carbohydrate derivative metabolic process"/>
    <property type="evidence" value="ECO:0007669"/>
    <property type="project" value="InterPro"/>
</dbReference>
<dbReference type="EMBL" id="ADLN01000104">
    <property type="protein sequence ID" value="EHI58222.1"/>
    <property type="molecule type" value="Genomic_DNA"/>
</dbReference>
<dbReference type="InterPro" id="IPR046348">
    <property type="entry name" value="SIS_dom_sf"/>
</dbReference>